<protein>
    <submittedName>
        <fullName evidence="1">Uncharacterized protein</fullName>
    </submittedName>
</protein>
<organism evidence="1">
    <name type="scientific">bioreactor metagenome</name>
    <dbReference type="NCBI Taxonomy" id="1076179"/>
    <lineage>
        <taxon>unclassified sequences</taxon>
        <taxon>metagenomes</taxon>
        <taxon>ecological metagenomes</taxon>
    </lineage>
</organism>
<comment type="caution">
    <text evidence="1">The sequence shown here is derived from an EMBL/GenBank/DDBJ whole genome shotgun (WGS) entry which is preliminary data.</text>
</comment>
<name>A0A645E216_9ZZZZ</name>
<accession>A0A645E216</accession>
<gene>
    <name evidence="1" type="ORF">SDC9_142761</name>
</gene>
<evidence type="ECO:0000313" key="1">
    <source>
        <dbReference type="EMBL" id="MPM95606.1"/>
    </source>
</evidence>
<proteinExistence type="predicted"/>
<reference evidence="1" key="1">
    <citation type="submission" date="2019-08" db="EMBL/GenBank/DDBJ databases">
        <authorList>
            <person name="Kucharzyk K."/>
            <person name="Murdoch R.W."/>
            <person name="Higgins S."/>
            <person name="Loffler F."/>
        </authorList>
    </citation>
    <scope>NUCLEOTIDE SEQUENCE</scope>
</reference>
<sequence length="120" mass="13495">MIRERVKDWMDMDAAEAFCRTHHIQMNGNSPAAHELEKELAKFLNPTGEFYTEGLSLDGYQRPKGWNRPFQIRAYPYRAQGKLIVNAEAAGSEVPIAEVTNIGNKASIIPSLSHTLEHSL</sequence>
<dbReference type="AlphaFoldDB" id="A0A645E216"/>
<dbReference type="EMBL" id="VSSQ01042081">
    <property type="protein sequence ID" value="MPM95606.1"/>
    <property type="molecule type" value="Genomic_DNA"/>
</dbReference>